<dbReference type="InterPro" id="IPR000983">
    <property type="entry name" value="Bac_GSPG_pilin"/>
</dbReference>
<keyword evidence="1" id="KW-0488">Methylation</keyword>
<dbReference type="Pfam" id="PF07963">
    <property type="entry name" value="N_methyl"/>
    <property type="match status" value="1"/>
</dbReference>
<reference evidence="4" key="1">
    <citation type="journal article" date="2019" name="Int. J. Syst. Evol. Microbiol.">
        <title>The Global Catalogue of Microorganisms (GCM) 10K type strain sequencing project: providing services to taxonomists for standard genome sequencing and annotation.</title>
        <authorList>
            <consortium name="The Broad Institute Genomics Platform"/>
            <consortium name="The Broad Institute Genome Sequencing Center for Infectious Disease"/>
            <person name="Wu L."/>
            <person name="Ma J."/>
        </authorList>
    </citation>
    <scope>NUCLEOTIDE SEQUENCE [LARGE SCALE GENOMIC DNA]</scope>
    <source>
        <strain evidence="4">CGMCC 4.1467</strain>
    </source>
</reference>
<dbReference type="PRINTS" id="PR00813">
    <property type="entry name" value="BCTERIALGSPG"/>
</dbReference>
<evidence type="ECO:0000313" key="3">
    <source>
        <dbReference type="EMBL" id="MFC7338149.1"/>
    </source>
</evidence>
<dbReference type="Proteomes" id="UP001596472">
    <property type="component" value="Unassembled WGS sequence"/>
</dbReference>
<dbReference type="InterPro" id="IPR045584">
    <property type="entry name" value="Pilin-like"/>
</dbReference>
<organism evidence="3 4">
    <name type="scientific">Haloferula chungangensis</name>
    <dbReference type="NCBI Taxonomy" id="1048331"/>
    <lineage>
        <taxon>Bacteria</taxon>
        <taxon>Pseudomonadati</taxon>
        <taxon>Verrucomicrobiota</taxon>
        <taxon>Verrucomicrobiia</taxon>
        <taxon>Verrucomicrobiales</taxon>
        <taxon>Verrucomicrobiaceae</taxon>
        <taxon>Haloferula</taxon>
    </lineage>
</organism>
<dbReference type="EMBL" id="JBHTBS010000006">
    <property type="protein sequence ID" value="MFC7338149.1"/>
    <property type="molecule type" value="Genomic_DNA"/>
</dbReference>
<dbReference type="SUPFAM" id="SSF54523">
    <property type="entry name" value="Pili subunits"/>
    <property type="match status" value="1"/>
</dbReference>
<feature type="transmembrane region" description="Helical" evidence="2">
    <location>
        <begin position="12"/>
        <end position="36"/>
    </location>
</feature>
<dbReference type="PANTHER" id="PTHR30093">
    <property type="entry name" value="GENERAL SECRETION PATHWAY PROTEIN G"/>
    <property type="match status" value="1"/>
</dbReference>
<dbReference type="InterPro" id="IPR012902">
    <property type="entry name" value="N_methyl_site"/>
</dbReference>
<comment type="caution">
    <text evidence="3">The sequence shown here is derived from an EMBL/GenBank/DDBJ whole genome shotgun (WGS) entry which is preliminary data.</text>
</comment>
<dbReference type="RefSeq" id="WP_379713137.1">
    <property type="nucleotide sequence ID" value="NZ_JBHTBS010000006.1"/>
</dbReference>
<keyword evidence="2" id="KW-1133">Transmembrane helix</keyword>
<dbReference type="NCBIfam" id="TIGR02532">
    <property type="entry name" value="IV_pilin_GFxxxE"/>
    <property type="match status" value="1"/>
</dbReference>
<dbReference type="Gene3D" id="3.30.700.10">
    <property type="entry name" value="Glycoprotein, Type 4 Pilin"/>
    <property type="match status" value="1"/>
</dbReference>
<keyword evidence="4" id="KW-1185">Reference proteome</keyword>
<evidence type="ECO:0000256" key="2">
    <source>
        <dbReference type="SAM" id="Phobius"/>
    </source>
</evidence>
<keyword evidence="2" id="KW-0812">Transmembrane</keyword>
<accession>A0ABW2LA39</accession>
<keyword evidence="2" id="KW-0472">Membrane</keyword>
<evidence type="ECO:0000313" key="4">
    <source>
        <dbReference type="Proteomes" id="UP001596472"/>
    </source>
</evidence>
<dbReference type="PANTHER" id="PTHR30093:SF2">
    <property type="entry name" value="TYPE II SECRETION SYSTEM PROTEIN H"/>
    <property type="match status" value="1"/>
</dbReference>
<proteinExistence type="predicted"/>
<protein>
    <submittedName>
        <fullName evidence="3">Type II secretion system protein</fullName>
    </submittedName>
</protein>
<evidence type="ECO:0000256" key="1">
    <source>
        <dbReference type="ARBA" id="ARBA00022481"/>
    </source>
</evidence>
<sequence>MKTADSRGLSGGFTLTEMLVVLAIVAALAGISIPLIKSGLRSSHKAGCLSNLQQIGIGLEAYLQDHHQRMPELLAGRKSRSDEGPVLETLLQPYLRSEEVFHCPADSEVFKASGSSYLWNTTQNGLPRTKLSFFGEEGDLSKIPLVIDKESWHGGDEAGSNFLYADYSATNRLKFSVSP</sequence>
<gene>
    <name evidence="3" type="ORF">ACFQY0_13225</name>
</gene>
<name>A0ABW2LA39_9BACT</name>